<evidence type="ECO:0000313" key="1">
    <source>
        <dbReference type="EMBL" id="SJZ51867.1"/>
    </source>
</evidence>
<dbReference type="RefSeq" id="WP_078809565.1">
    <property type="nucleotide sequence ID" value="NZ_FUWM01000008.1"/>
</dbReference>
<sequence length="91" mass="10212">MVSGNLIEDEVMSKVDEILTDKEEFCDCDQCKQDILALALSNLKPRYAGSEEGKIILNSTDLSSEQTQLDILRSVLEAAKKVHERPHHDRG</sequence>
<keyword evidence="2" id="KW-1185">Reference proteome</keyword>
<dbReference type="STRING" id="142842.SAMN02745118_01069"/>
<name>A0A1T4LBI4_9FIRM</name>
<dbReference type="AlphaFoldDB" id="A0A1T4LBI4"/>
<dbReference type="OrthoDB" id="5616024at2"/>
<organism evidence="1 2">
    <name type="scientific">Selenihalanaerobacter shriftii</name>
    <dbReference type="NCBI Taxonomy" id="142842"/>
    <lineage>
        <taxon>Bacteria</taxon>
        <taxon>Bacillati</taxon>
        <taxon>Bacillota</taxon>
        <taxon>Clostridia</taxon>
        <taxon>Halanaerobiales</taxon>
        <taxon>Halobacteroidaceae</taxon>
        <taxon>Selenihalanaerobacter</taxon>
    </lineage>
</organism>
<gene>
    <name evidence="1" type="ORF">SAMN02745118_01069</name>
</gene>
<dbReference type="EMBL" id="FUWM01000008">
    <property type="protein sequence ID" value="SJZ51867.1"/>
    <property type="molecule type" value="Genomic_DNA"/>
</dbReference>
<reference evidence="2" key="1">
    <citation type="submission" date="2017-02" db="EMBL/GenBank/DDBJ databases">
        <authorList>
            <person name="Varghese N."/>
            <person name="Submissions S."/>
        </authorList>
    </citation>
    <scope>NUCLEOTIDE SEQUENCE [LARGE SCALE GENOMIC DNA]</scope>
    <source>
        <strain evidence="2">ATCC BAA-73</strain>
    </source>
</reference>
<accession>A0A1T4LBI4</accession>
<evidence type="ECO:0000313" key="2">
    <source>
        <dbReference type="Proteomes" id="UP000190625"/>
    </source>
</evidence>
<dbReference type="Proteomes" id="UP000190625">
    <property type="component" value="Unassembled WGS sequence"/>
</dbReference>
<dbReference type="Pfam" id="PF10719">
    <property type="entry name" value="ComFB"/>
    <property type="match status" value="1"/>
</dbReference>
<proteinExistence type="predicted"/>
<protein>
    <submittedName>
        <fullName evidence="1">Competence protein ComFB</fullName>
    </submittedName>
</protein>
<dbReference type="InterPro" id="IPR019657">
    <property type="entry name" value="ComFB"/>
</dbReference>